<reference evidence="2 3" key="1">
    <citation type="submission" date="2022-05" db="EMBL/GenBank/DDBJ databases">
        <authorList>
            <consortium name="Genoscope - CEA"/>
            <person name="William W."/>
        </authorList>
    </citation>
    <scope>NUCLEOTIDE SEQUENCE [LARGE SCALE GENOMIC DNA]</scope>
</reference>
<evidence type="ECO:0000313" key="3">
    <source>
        <dbReference type="Proteomes" id="UP001159428"/>
    </source>
</evidence>
<evidence type="ECO:0000259" key="1">
    <source>
        <dbReference type="Pfam" id="PF24764"/>
    </source>
</evidence>
<dbReference type="EMBL" id="CALNXJ010000020">
    <property type="protein sequence ID" value="CAH3123980.1"/>
    <property type="molecule type" value="Genomic_DNA"/>
</dbReference>
<dbReference type="AlphaFoldDB" id="A0AAU9WRS4"/>
<organism evidence="2 3">
    <name type="scientific">Pocillopora meandrina</name>
    <dbReference type="NCBI Taxonomy" id="46732"/>
    <lineage>
        <taxon>Eukaryota</taxon>
        <taxon>Metazoa</taxon>
        <taxon>Cnidaria</taxon>
        <taxon>Anthozoa</taxon>
        <taxon>Hexacorallia</taxon>
        <taxon>Scleractinia</taxon>
        <taxon>Astrocoeniina</taxon>
        <taxon>Pocilloporidae</taxon>
        <taxon>Pocillopora</taxon>
    </lineage>
</organism>
<keyword evidence="3" id="KW-1185">Reference proteome</keyword>
<dbReference type="InterPro" id="IPR058913">
    <property type="entry name" value="Integrase_dom_put"/>
</dbReference>
<dbReference type="Proteomes" id="UP001159428">
    <property type="component" value="Unassembled WGS sequence"/>
</dbReference>
<dbReference type="Pfam" id="PF24764">
    <property type="entry name" value="rva_4"/>
    <property type="match status" value="1"/>
</dbReference>
<evidence type="ECO:0000313" key="2">
    <source>
        <dbReference type="EMBL" id="CAH3123980.1"/>
    </source>
</evidence>
<comment type="caution">
    <text evidence="2">The sequence shown here is derived from an EMBL/GenBank/DDBJ whole genome shotgun (WGS) entry which is preliminary data.</text>
</comment>
<proteinExistence type="predicted"/>
<sequence>MESSGLLNVEDPIQIFVLHTIFIPRISHCLNEFSEAFNNHAVSTEGNWTPSQFWINGMIHSNNPLAHGNIDEEPADVQLYGCDPEAPLLQKKIIMSLLSQFL</sequence>
<protein>
    <recommendedName>
        <fullName evidence="1">Integrase core domain-containing protein</fullName>
    </recommendedName>
</protein>
<name>A0AAU9WRS4_9CNID</name>
<feature type="domain" description="Integrase core" evidence="1">
    <location>
        <begin position="1"/>
        <end position="62"/>
    </location>
</feature>
<accession>A0AAU9WRS4</accession>
<gene>
    <name evidence="2" type="ORF">PMEA_00011648</name>
</gene>